<sequence>MLRNWRDLQSLVYLLVQPALVLWQWQHGLSWPLYSLQLFLTLGIGVIHHNHAHLPMWRSKRLNRLSDIWLSVLQGHPTFVFHVAHNANHHRYHHGPRDVARTYRFGGDSNHLLGYLLHPLQAIGVLYPLFLRWLLRLRRHHPGAWRYCLQQYAAVLLTWSVLAWLDWRLWLLLVLLPQLHGLHWLLATNYLQHAHADGHSRLDFARNFNGALNPLLFNIGLHTAHHLHPRVHWSQLPALHAHYQARLDPRLQAGGLVPYMFKTYLLSLFWPRLRSRTLMRHEEN</sequence>
<dbReference type="EMBL" id="FPKR01000002">
    <property type="protein sequence ID" value="SFZ72174.1"/>
    <property type="molecule type" value="Genomic_DNA"/>
</dbReference>
<dbReference type="OrthoDB" id="8938484at2"/>
<feature type="domain" description="Fatty acid desaturase" evidence="1">
    <location>
        <begin position="29"/>
        <end position="248"/>
    </location>
</feature>
<dbReference type="AlphaFoldDB" id="A0A1K2H6X7"/>
<organism evidence="2 3">
    <name type="scientific">Chitinimonas taiwanensis DSM 18899</name>
    <dbReference type="NCBI Taxonomy" id="1121279"/>
    <lineage>
        <taxon>Bacteria</taxon>
        <taxon>Pseudomonadati</taxon>
        <taxon>Pseudomonadota</taxon>
        <taxon>Betaproteobacteria</taxon>
        <taxon>Neisseriales</taxon>
        <taxon>Chitinibacteraceae</taxon>
        <taxon>Chitinimonas</taxon>
    </lineage>
</organism>
<dbReference type="Proteomes" id="UP000186513">
    <property type="component" value="Unassembled WGS sequence"/>
</dbReference>
<evidence type="ECO:0000259" key="1">
    <source>
        <dbReference type="Pfam" id="PF00487"/>
    </source>
</evidence>
<reference evidence="2 3" key="1">
    <citation type="submission" date="2016-11" db="EMBL/GenBank/DDBJ databases">
        <authorList>
            <person name="Jaros S."/>
            <person name="Januszkiewicz K."/>
            <person name="Wedrychowicz H."/>
        </authorList>
    </citation>
    <scope>NUCLEOTIDE SEQUENCE [LARGE SCALE GENOMIC DNA]</scope>
    <source>
        <strain evidence="2 3">DSM 18899</strain>
    </source>
</reference>
<dbReference type="Pfam" id="PF00487">
    <property type="entry name" value="FA_desaturase"/>
    <property type="match status" value="1"/>
</dbReference>
<dbReference type="RefSeq" id="WP_072427094.1">
    <property type="nucleotide sequence ID" value="NZ_FPKR01000002.1"/>
</dbReference>
<accession>A0A1K2H6X7</accession>
<dbReference type="GO" id="GO:0006629">
    <property type="term" value="P:lipid metabolic process"/>
    <property type="evidence" value="ECO:0007669"/>
    <property type="project" value="InterPro"/>
</dbReference>
<proteinExistence type="predicted"/>
<dbReference type="InterPro" id="IPR005804">
    <property type="entry name" value="FA_desaturase_dom"/>
</dbReference>
<dbReference type="STRING" id="1121279.SAMN02745887_00548"/>
<keyword evidence="3" id="KW-1185">Reference proteome</keyword>
<name>A0A1K2H6X7_9NEIS</name>
<evidence type="ECO:0000313" key="3">
    <source>
        <dbReference type="Proteomes" id="UP000186513"/>
    </source>
</evidence>
<evidence type="ECO:0000313" key="2">
    <source>
        <dbReference type="EMBL" id="SFZ72174.1"/>
    </source>
</evidence>
<protein>
    <submittedName>
        <fullName evidence="2">Fatty acid desaturase</fullName>
    </submittedName>
</protein>
<gene>
    <name evidence="2" type="ORF">SAMN02745887_00548</name>
</gene>